<gene>
    <name evidence="1" type="ORF">M595_5405</name>
</gene>
<dbReference type="AlphaFoldDB" id="U7QD51"/>
<accession>U7QD51</accession>
<dbReference type="Proteomes" id="UP000017127">
    <property type="component" value="Unassembled WGS sequence"/>
</dbReference>
<comment type="caution">
    <text evidence="1">The sequence shown here is derived from an EMBL/GenBank/DDBJ whole genome shotgun (WGS) entry which is preliminary data.</text>
</comment>
<dbReference type="EMBL" id="AUZM01000086">
    <property type="protein sequence ID" value="ERT04651.1"/>
    <property type="molecule type" value="Genomic_DNA"/>
</dbReference>
<sequence>MIPPFDEGDGTNRLSILESLCDLQEFKARLNLNLYPSPLINY</sequence>
<protein>
    <submittedName>
        <fullName evidence="1">Uncharacterized protein</fullName>
    </submittedName>
</protein>
<name>U7QD51_9CYAN</name>
<evidence type="ECO:0000313" key="2">
    <source>
        <dbReference type="Proteomes" id="UP000017127"/>
    </source>
</evidence>
<proteinExistence type="predicted"/>
<evidence type="ECO:0000313" key="1">
    <source>
        <dbReference type="EMBL" id="ERT04651.1"/>
    </source>
</evidence>
<keyword evidence="2" id="KW-1185">Reference proteome</keyword>
<reference evidence="1 2" key="1">
    <citation type="journal article" date="2013" name="Front. Microbiol.">
        <title>Comparative genomic analyses of the cyanobacterium, Lyngbya aestuarii BL J, a powerful hydrogen producer.</title>
        <authorList>
            <person name="Kothari A."/>
            <person name="Vaughn M."/>
            <person name="Garcia-Pichel F."/>
        </authorList>
    </citation>
    <scope>NUCLEOTIDE SEQUENCE [LARGE SCALE GENOMIC DNA]</scope>
    <source>
        <strain evidence="1 2">BL J</strain>
    </source>
</reference>
<organism evidence="1 2">
    <name type="scientific">Lyngbya aestuarii BL J</name>
    <dbReference type="NCBI Taxonomy" id="1348334"/>
    <lineage>
        <taxon>Bacteria</taxon>
        <taxon>Bacillati</taxon>
        <taxon>Cyanobacteriota</taxon>
        <taxon>Cyanophyceae</taxon>
        <taxon>Oscillatoriophycideae</taxon>
        <taxon>Oscillatoriales</taxon>
        <taxon>Microcoleaceae</taxon>
        <taxon>Lyngbya</taxon>
    </lineage>
</organism>